<dbReference type="Proteomes" id="UP001161406">
    <property type="component" value="Unassembled WGS sequence"/>
</dbReference>
<dbReference type="SUPFAM" id="SSF110997">
    <property type="entry name" value="Sporulation related repeat"/>
    <property type="match status" value="1"/>
</dbReference>
<dbReference type="PANTHER" id="PTHR21581:SF6">
    <property type="entry name" value="TRAFFICKING PROTEIN PARTICLE COMPLEX SUBUNIT 12"/>
    <property type="match status" value="1"/>
</dbReference>
<dbReference type="InterPro" id="IPR036680">
    <property type="entry name" value="SPOR-like_sf"/>
</dbReference>
<dbReference type="PANTHER" id="PTHR21581">
    <property type="entry name" value="D-ALANYL-D-ALANINE CARBOXYPEPTIDASE"/>
    <property type="match status" value="1"/>
</dbReference>
<accession>A0ABQ5UFP7</accession>
<evidence type="ECO:0000256" key="2">
    <source>
        <dbReference type="ARBA" id="ARBA00022729"/>
    </source>
</evidence>
<comment type="caution">
    <text evidence="10">The sequence shown here is derived from an EMBL/GenBank/DDBJ whole genome shotgun (WGS) entry which is preliminary data.</text>
</comment>
<gene>
    <name evidence="10" type="primary">dac</name>
    <name evidence="10" type="ORF">GCM10007913_13180</name>
</gene>
<evidence type="ECO:0000256" key="8">
    <source>
        <dbReference type="SAM" id="SignalP"/>
    </source>
</evidence>
<evidence type="ECO:0000256" key="4">
    <source>
        <dbReference type="ARBA" id="ARBA00022960"/>
    </source>
</evidence>
<organism evidence="10 11">
    <name type="scientific">Devosia yakushimensis</name>
    <dbReference type="NCBI Taxonomy" id="470028"/>
    <lineage>
        <taxon>Bacteria</taxon>
        <taxon>Pseudomonadati</taxon>
        <taxon>Pseudomonadota</taxon>
        <taxon>Alphaproteobacteria</taxon>
        <taxon>Hyphomicrobiales</taxon>
        <taxon>Devosiaceae</taxon>
        <taxon>Devosia</taxon>
    </lineage>
</organism>
<reference evidence="10" key="1">
    <citation type="journal article" date="2014" name="Int. J. Syst. Evol. Microbiol.">
        <title>Complete genome of a new Firmicutes species belonging to the dominant human colonic microbiota ('Ruminococcus bicirculans') reveals two chromosomes and a selective capacity to utilize plant glucans.</title>
        <authorList>
            <consortium name="NISC Comparative Sequencing Program"/>
            <person name="Wegmann U."/>
            <person name="Louis P."/>
            <person name="Goesmann A."/>
            <person name="Henrissat B."/>
            <person name="Duncan S.H."/>
            <person name="Flint H.J."/>
        </authorList>
    </citation>
    <scope>NUCLEOTIDE SEQUENCE</scope>
    <source>
        <strain evidence="10">NBRC 103855</strain>
    </source>
</reference>
<evidence type="ECO:0000313" key="10">
    <source>
        <dbReference type="EMBL" id="GLQ09386.1"/>
    </source>
</evidence>
<protein>
    <submittedName>
        <fullName evidence="10">Penicillin-binding protein</fullName>
    </submittedName>
</protein>
<evidence type="ECO:0000256" key="7">
    <source>
        <dbReference type="RuleBase" id="RU004016"/>
    </source>
</evidence>
<evidence type="ECO:0000256" key="6">
    <source>
        <dbReference type="ARBA" id="ARBA00023316"/>
    </source>
</evidence>
<comment type="similarity">
    <text evidence="1 7">Belongs to the peptidase S11 family.</text>
</comment>
<feature type="chain" id="PRO_5047125644" evidence="8">
    <location>
        <begin position="31"/>
        <end position="528"/>
    </location>
</feature>
<dbReference type="PRINTS" id="PR00725">
    <property type="entry name" value="DADACBPTASE1"/>
</dbReference>
<dbReference type="Pfam" id="PF00768">
    <property type="entry name" value="Peptidase_S11"/>
    <property type="match status" value="1"/>
</dbReference>
<keyword evidence="4" id="KW-0133">Cell shape</keyword>
<evidence type="ECO:0000259" key="9">
    <source>
        <dbReference type="PROSITE" id="PS51724"/>
    </source>
</evidence>
<keyword evidence="2 8" id="KW-0732">Signal</keyword>
<sequence length="528" mass="55951">MASQAKTPWRSVVVRAFAAVLVLFAVSAHAVAPAQAIENLRKYAGIVVDAKSGKVMYEEAADSRRYPASVTKVMTLYVLFQELSAGNIKLSTKMTVSRYAAAAVPTKLGLRAGSTITVEDAIKALVTLSANDMARVIAEHISGSEEKFAERMTATARALGMRNTTYRNASGLPDGGQVTTVRDQAILGIAVYQHFPNYYEFFQTKSFSYGKNTYGNHNRVLGYMGAVDGIKTGYINAAGSNLLTAARRDNRHIVVVAFGFNSSASRDEKVRQLVANYLPKSRQGNYLQTAMIPQPGRQGNVQVAVAQPTQPVFVVPMPLPGFRLAQLVAANGAQAQPRAVAPEVAVANAAPVPQPMPADLGLQPAVQAANILAAPSQAPQPAYPSQDVIGAWLSDTYNLGAPPTALGQTAPSAPLDMQPPADVGNQGGQPVDLMTSGSVQVAAADPVPGGWVVQIGAGPSEDSARAMLSDAAGKVGTLGDFRSYVERFEKNGQTFFRARFVGFGDRDDATAMCNQLKQQNLSCLAMQS</sequence>
<dbReference type="Gene3D" id="3.30.70.1070">
    <property type="entry name" value="Sporulation related repeat"/>
    <property type="match status" value="1"/>
</dbReference>
<proteinExistence type="inferred from homology"/>
<dbReference type="InterPro" id="IPR018044">
    <property type="entry name" value="Peptidase_S11"/>
</dbReference>
<evidence type="ECO:0000313" key="11">
    <source>
        <dbReference type="Proteomes" id="UP001161406"/>
    </source>
</evidence>
<dbReference type="InterPro" id="IPR012338">
    <property type="entry name" value="Beta-lactam/transpept-like"/>
</dbReference>
<dbReference type="SUPFAM" id="SSF56601">
    <property type="entry name" value="beta-lactamase/transpeptidase-like"/>
    <property type="match status" value="1"/>
</dbReference>
<feature type="domain" description="SPOR" evidence="9">
    <location>
        <begin position="445"/>
        <end position="528"/>
    </location>
</feature>
<dbReference type="PROSITE" id="PS51724">
    <property type="entry name" value="SPOR"/>
    <property type="match status" value="1"/>
</dbReference>
<keyword evidence="3" id="KW-0378">Hydrolase</keyword>
<dbReference type="Pfam" id="PF05036">
    <property type="entry name" value="SPOR"/>
    <property type="match status" value="1"/>
</dbReference>
<evidence type="ECO:0000256" key="3">
    <source>
        <dbReference type="ARBA" id="ARBA00022801"/>
    </source>
</evidence>
<keyword evidence="11" id="KW-1185">Reference proteome</keyword>
<dbReference type="InterPro" id="IPR007730">
    <property type="entry name" value="SPOR-like_dom"/>
</dbReference>
<feature type="signal peptide" evidence="8">
    <location>
        <begin position="1"/>
        <end position="30"/>
    </location>
</feature>
<keyword evidence="6" id="KW-0961">Cell wall biogenesis/degradation</keyword>
<dbReference type="Gene3D" id="3.40.710.10">
    <property type="entry name" value="DD-peptidase/beta-lactamase superfamily"/>
    <property type="match status" value="1"/>
</dbReference>
<dbReference type="EMBL" id="BSNG01000001">
    <property type="protein sequence ID" value="GLQ09386.1"/>
    <property type="molecule type" value="Genomic_DNA"/>
</dbReference>
<dbReference type="InterPro" id="IPR001967">
    <property type="entry name" value="Peptidase_S11_N"/>
</dbReference>
<reference evidence="10" key="2">
    <citation type="submission" date="2023-01" db="EMBL/GenBank/DDBJ databases">
        <title>Draft genome sequence of Devosia yakushimensis strain NBRC 103855.</title>
        <authorList>
            <person name="Sun Q."/>
            <person name="Mori K."/>
        </authorList>
    </citation>
    <scope>NUCLEOTIDE SEQUENCE</scope>
    <source>
        <strain evidence="10">NBRC 103855</strain>
    </source>
</reference>
<evidence type="ECO:0000256" key="1">
    <source>
        <dbReference type="ARBA" id="ARBA00007164"/>
    </source>
</evidence>
<evidence type="ECO:0000256" key="5">
    <source>
        <dbReference type="ARBA" id="ARBA00022984"/>
    </source>
</evidence>
<name>A0ABQ5UFP7_9HYPH</name>
<keyword evidence="5" id="KW-0573">Peptidoglycan synthesis</keyword>